<dbReference type="PANTHER" id="PTHR43392:SF2">
    <property type="entry name" value="AAA-TYPE ATPASE FAMILY PROTEIN _ ANKYRIN REPEAT FAMILY PROTEIN"/>
    <property type="match status" value="1"/>
</dbReference>
<dbReference type="GO" id="GO:0005524">
    <property type="term" value="F:ATP binding"/>
    <property type="evidence" value="ECO:0007669"/>
    <property type="project" value="UniProtKB-KW"/>
</dbReference>
<accession>A0A1X0DND2</accession>
<dbReference type="Proteomes" id="UP000192566">
    <property type="component" value="Unassembled WGS sequence"/>
</dbReference>
<dbReference type="InterPro" id="IPR027417">
    <property type="entry name" value="P-loop_NTPase"/>
</dbReference>
<dbReference type="InterPro" id="IPR000641">
    <property type="entry name" value="CbxX/CfxQ"/>
</dbReference>
<dbReference type="STRING" id="53376.BST25_11000"/>
<dbReference type="InterPro" id="IPR050773">
    <property type="entry name" value="CbxX/CfxQ_RuBisCO_ESX"/>
</dbReference>
<keyword evidence="4" id="KW-1185">Reference proteome</keyword>
<comment type="caution">
    <text evidence="3">The sequence shown here is derived from an EMBL/GenBank/DDBJ whole genome shotgun (WGS) entry which is preliminary data.</text>
</comment>
<evidence type="ECO:0000256" key="2">
    <source>
        <dbReference type="ARBA" id="ARBA00022840"/>
    </source>
</evidence>
<protein>
    <submittedName>
        <fullName evidence="3">Uncharacterized protein</fullName>
    </submittedName>
</protein>
<evidence type="ECO:0000256" key="1">
    <source>
        <dbReference type="ARBA" id="ARBA00022741"/>
    </source>
</evidence>
<dbReference type="SUPFAM" id="SSF52540">
    <property type="entry name" value="P-loop containing nucleoside triphosphate hydrolases"/>
    <property type="match status" value="1"/>
</dbReference>
<reference evidence="3 4" key="1">
    <citation type="submission" date="2017-02" db="EMBL/GenBank/DDBJ databases">
        <title>The new phylogeny of genus Mycobacterium.</title>
        <authorList>
            <person name="Tortoli E."/>
            <person name="Trovato A."/>
            <person name="Cirillo D.M."/>
        </authorList>
    </citation>
    <scope>NUCLEOTIDE SEQUENCE [LARGE SCALE GENOMIC DNA]</scope>
    <source>
        <strain evidence="3 4">DSM 44471</strain>
    </source>
</reference>
<evidence type="ECO:0000313" key="4">
    <source>
        <dbReference type="Proteomes" id="UP000192566"/>
    </source>
</evidence>
<dbReference type="GO" id="GO:0016887">
    <property type="term" value="F:ATP hydrolysis activity"/>
    <property type="evidence" value="ECO:0007669"/>
    <property type="project" value="TreeGrafter"/>
</dbReference>
<sequence>MLQTCMAEYRDELVVIAAGYPGPMHDFLTTHAGLAAQFPTTMTFASYTPEEIVTIGRHLASKEHLIVEGAAWELLGAEAARLQSIPYGNGTLLDAFGNAHYARDVTAACRRARIRRLHRLAPRPRDLEQLLRTNSHILHISAGDMKHAIAAAHPAIAVAI</sequence>
<dbReference type="AlphaFoldDB" id="A0A1X0DND2"/>
<organism evidence="3 4">
    <name type="scientific">Mycobacterium heidelbergense</name>
    <dbReference type="NCBI Taxonomy" id="53376"/>
    <lineage>
        <taxon>Bacteria</taxon>
        <taxon>Bacillati</taxon>
        <taxon>Actinomycetota</taxon>
        <taxon>Actinomycetes</taxon>
        <taxon>Mycobacteriales</taxon>
        <taxon>Mycobacteriaceae</taxon>
        <taxon>Mycobacterium</taxon>
        <taxon>Mycobacterium simiae complex</taxon>
    </lineage>
</organism>
<evidence type="ECO:0000313" key="3">
    <source>
        <dbReference type="EMBL" id="ORA73921.1"/>
    </source>
</evidence>
<keyword evidence="1" id="KW-0547">Nucleotide-binding</keyword>
<proteinExistence type="predicted"/>
<dbReference type="PANTHER" id="PTHR43392">
    <property type="entry name" value="AAA-TYPE ATPASE FAMILY PROTEIN / ANKYRIN REPEAT FAMILY PROTEIN"/>
    <property type="match status" value="1"/>
</dbReference>
<dbReference type="Gene3D" id="1.10.8.60">
    <property type="match status" value="1"/>
</dbReference>
<dbReference type="EMBL" id="MVHR01000013">
    <property type="protein sequence ID" value="ORA73921.1"/>
    <property type="molecule type" value="Genomic_DNA"/>
</dbReference>
<dbReference type="PRINTS" id="PR00819">
    <property type="entry name" value="CBXCFQXSUPER"/>
</dbReference>
<keyword evidence="2" id="KW-0067">ATP-binding</keyword>
<gene>
    <name evidence="3" type="ORF">BST25_11000</name>
</gene>
<dbReference type="RefSeq" id="WP_083074045.1">
    <property type="nucleotide sequence ID" value="NZ_MVHR01000013.1"/>
</dbReference>
<name>A0A1X0DND2_MYCHE</name>